<feature type="chain" id="PRO_5042267619" description="UPAR/Ly6 domain-containing protein" evidence="1">
    <location>
        <begin position="22"/>
        <end position="290"/>
    </location>
</feature>
<dbReference type="AlphaFoldDB" id="A0AAD8E9C9"/>
<dbReference type="Proteomes" id="UP001233999">
    <property type="component" value="Unassembled WGS sequence"/>
</dbReference>
<sequence length="290" mass="32645">MGHSAFVKACVFSYFAAVAIGVKNNTEIVIKDSSLRCMKCGFDGIPEPKNEASLCLSFGNAVECEDGHVCVRIELHFTTLVKGVMTNDIMGCDVLEEYAANCEQDSEDFGHDLKLPLRSFTCYHCTTSLCNADKIDMFETLKEVTTMVPPTPPSKIRELVKCYTCGYFSMFTLKYIVACNNYSLEIRTCIHTDEVCGLIHIRLSQPAYGGKSSDYYVKQCIHYDEYKTRFALWNKNIHRLTVEKLTCYYCTSNACNVKESNMTNILSGSNSISAYTLLTTFFSVMSFILQ</sequence>
<evidence type="ECO:0008006" key="4">
    <source>
        <dbReference type="Google" id="ProtNLM"/>
    </source>
</evidence>
<keyword evidence="1" id="KW-0732">Signal</keyword>
<proteinExistence type="predicted"/>
<dbReference type="EMBL" id="JASPKZ010007857">
    <property type="protein sequence ID" value="KAJ9581696.1"/>
    <property type="molecule type" value="Genomic_DNA"/>
</dbReference>
<comment type="caution">
    <text evidence="2">The sequence shown here is derived from an EMBL/GenBank/DDBJ whole genome shotgun (WGS) entry which is preliminary data.</text>
</comment>
<evidence type="ECO:0000313" key="2">
    <source>
        <dbReference type="EMBL" id="KAJ9581696.1"/>
    </source>
</evidence>
<evidence type="ECO:0000256" key="1">
    <source>
        <dbReference type="SAM" id="SignalP"/>
    </source>
</evidence>
<name>A0AAD8E9C9_DIPPU</name>
<keyword evidence="3" id="KW-1185">Reference proteome</keyword>
<protein>
    <recommendedName>
        <fullName evidence="4">UPAR/Ly6 domain-containing protein</fullName>
    </recommendedName>
</protein>
<feature type="signal peptide" evidence="1">
    <location>
        <begin position="1"/>
        <end position="21"/>
    </location>
</feature>
<reference evidence="2" key="1">
    <citation type="journal article" date="2023" name="IScience">
        <title>Live-bearing cockroach genome reveals convergent evolutionary mechanisms linked to viviparity in insects and beyond.</title>
        <authorList>
            <person name="Fouks B."/>
            <person name="Harrison M.C."/>
            <person name="Mikhailova A.A."/>
            <person name="Marchal E."/>
            <person name="English S."/>
            <person name="Carruthers M."/>
            <person name="Jennings E.C."/>
            <person name="Chiamaka E.L."/>
            <person name="Frigard R.A."/>
            <person name="Pippel M."/>
            <person name="Attardo G.M."/>
            <person name="Benoit J.B."/>
            <person name="Bornberg-Bauer E."/>
            <person name="Tobe S.S."/>
        </authorList>
    </citation>
    <scope>NUCLEOTIDE SEQUENCE</scope>
    <source>
        <strain evidence="2">Stay&amp;Tobe</strain>
    </source>
</reference>
<gene>
    <name evidence="2" type="ORF">L9F63_023126</name>
</gene>
<organism evidence="2 3">
    <name type="scientific">Diploptera punctata</name>
    <name type="common">Pacific beetle cockroach</name>
    <dbReference type="NCBI Taxonomy" id="6984"/>
    <lineage>
        <taxon>Eukaryota</taxon>
        <taxon>Metazoa</taxon>
        <taxon>Ecdysozoa</taxon>
        <taxon>Arthropoda</taxon>
        <taxon>Hexapoda</taxon>
        <taxon>Insecta</taxon>
        <taxon>Pterygota</taxon>
        <taxon>Neoptera</taxon>
        <taxon>Polyneoptera</taxon>
        <taxon>Dictyoptera</taxon>
        <taxon>Blattodea</taxon>
        <taxon>Blaberoidea</taxon>
        <taxon>Blaberidae</taxon>
        <taxon>Diplopterinae</taxon>
        <taxon>Diploptera</taxon>
    </lineage>
</organism>
<reference evidence="2" key="2">
    <citation type="submission" date="2023-05" db="EMBL/GenBank/DDBJ databases">
        <authorList>
            <person name="Fouks B."/>
        </authorList>
    </citation>
    <scope>NUCLEOTIDE SEQUENCE</scope>
    <source>
        <strain evidence="2">Stay&amp;Tobe</strain>
        <tissue evidence="2">Testes</tissue>
    </source>
</reference>
<evidence type="ECO:0000313" key="3">
    <source>
        <dbReference type="Proteomes" id="UP001233999"/>
    </source>
</evidence>
<accession>A0AAD8E9C9</accession>